<feature type="domain" description="Major facilitator superfamily (MFS) profile" evidence="7">
    <location>
        <begin position="29"/>
        <end position="482"/>
    </location>
</feature>
<feature type="transmembrane region" description="Helical" evidence="6">
    <location>
        <begin position="357"/>
        <end position="378"/>
    </location>
</feature>
<dbReference type="SUPFAM" id="SSF103473">
    <property type="entry name" value="MFS general substrate transporter"/>
    <property type="match status" value="1"/>
</dbReference>
<keyword evidence="5" id="KW-0046">Antibiotic resistance</keyword>
<evidence type="ECO:0000259" key="7">
    <source>
        <dbReference type="PROSITE" id="PS50850"/>
    </source>
</evidence>
<dbReference type="STRING" id="1003195.SCATT_00930"/>
<dbReference type="Pfam" id="PF07690">
    <property type="entry name" value="MFS_1"/>
    <property type="match status" value="1"/>
</dbReference>
<dbReference type="KEGG" id="sct:SCAT_0090"/>
<dbReference type="GO" id="GO:0046677">
    <property type="term" value="P:response to antibiotic"/>
    <property type="evidence" value="ECO:0007669"/>
    <property type="project" value="UniProtKB-KW"/>
</dbReference>
<dbReference type="InterPro" id="IPR020846">
    <property type="entry name" value="MFS_dom"/>
</dbReference>
<dbReference type="Gene3D" id="1.20.1250.20">
    <property type="entry name" value="MFS general substrate transporter like domains"/>
    <property type="match status" value="1"/>
</dbReference>
<dbReference type="AlphaFoldDB" id="F8K2X9"/>
<feature type="transmembrane region" description="Helical" evidence="6">
    <location>
        <begin position="430"/>
        <end position="449"/>
    </location>
</feature>
<gene>
    <name evidence="8" type="ordered locus">SCATT_00930</name>
</gene>
<dbReference type="InterPro" id="IPR036259">
    <property type="entry name" value="MFS_trans_sf"/>
</dbReference>
<evidence type="ECO:0000313" key="9">
    <source>
        <dbReference type="Proteomes" id="UP000007842"/>
    </source>
</evidence>
<evidence type="ECO:0000256" key="2">
    <source>
        <dbReference type="ARBA" id="ARBA00022692"/>
    </source>
</evidence>
<dbReference type="GO" id="GO:0022857">
    <property type="term" value="F:transmembrane transporter activity"/>
    <property type="evidence" value="ECO:0007669"/>
    <property type="project" value="InterPro"/>
</dbReference>
<keyword evidence="4 6" id="KW-0472">Membrane</keyword>
<organism evidence="8 9">
    <name type="scientific">Streptantibioticus cattleyicolor (strain ATCC 35852 / DSM 46488 / JCM 4925 / NBRC 14057 / NRRL 8057)</name>
    <name type="common">Streptomyces cattleya</name>
    <dbReference type="NCBI Taxonomy" id="1003195"/>
    <lineage>
        <taxon>Bacteria</taxon>
        <taxon>Bacillati</taxon>
        <taxon>Actinomycetota</taxon>
        <taxon>Actinomycetes</taxon>
        <taxon>Kitasatosporales</taxon>
        <taxon>Streptomycetaceae</taxon>
        <taxon>Streptantibioticus</taxon>
    </lineage>
</organism>
<proteinExistence type="predicted"/>
<dbReference type="PRINTS" id="PR01036">
    <property type="entry name" value="TCRTETB"/>
</dbReference>
<dbReference type="PANTHER" id="PTHR42718:SF39">
    <property type="entry name" value="ACTINORHODIN TRANSPORTER-RELATED"/>
    <property type="match status" value="1"/>
</dbReference>
<feature type="transmembrane region" description="Helical" evidence="6">
    <location>
        <begin position="455"/>
        <end position="478"/>
    </location>
</feature>
<keyword evidence="3 6" id="KW-1133">Transmembrane helix</keyword>
<protein>
    <submittedName>
        <fullName evidence="8">Major facilitator superfamily MFS_1</fullName>
    </submittedName>
</protein>
<keyword evidence="9" id="KW-1185">Reference proteome</keyword>
<feature type="transmembrane region" description="Helical" evidence="6">
    <location>
        <begin position="153"/>
        <end position="176"/>
    </location>
</feature>
<evidence type="ECO:0000256" key="4">
    <source>
        <dbReference type="ARBA" id="ARBA00023136"/>
    </source>
</evidence>
<dbReference type="PANTHER" id="PTHR42718">
    <property type="entry name" value="MAJOR FACILITATOR SUPERFAMILY MULTIDRUG TRANSPORTER MFSC"/>
    <property type="match status" value="1"/>
</dbReference>
<feature type="transmembrane region" description="Helical" evidence="6">
    <location>
        <begin position="124"/>
        <end position="141"/>
    </location>
</feature>
<dbReference type="eggNOG" id="COG0477">
    <property type="taxonomic scope" value="Bacteria"/>
</dbReference>
<sequence length="489" mass="49693">MAETRVTTTAVASARPRGAAVPSARDGWLLVVVMAGTFMAVMDSFIVNVAVPAVRTGLGASYPQVELVVSGYVLAYGLFLVTGGRLGDIHGARRMFQAGLALFTAASLACGLAGSAGALIGFRVAQALGAALFYPQVLSVLQTSFHGRWRERAFAVFGATIGVASVVGQVLGGLLVQADLFGLSWRSVFLLNVPLGLLVLIGAALVMPKVPGGRRRPRLDVRGTLLLTVALLALSLPLIEGGSAGWPAWCWICLAVSVPALAAFFAVERAVAARGGDALIDPRLLRRPAFAGGNLVALVFFAGNAGLFFVLTLQLQSGLGYLPLAAGLTFAPLAIAFVAASLVAPKLQAVAGHRVPAIGYLVNAAGTVALLVTSVTAGERATGWVLLPALVVIGFGEGLGVSPLFGAALDGVPPADSGAASGVLETSTQIGMSLGVTVVGLVFLTALGSGTTPAAHWHAFTAALVANTVLALAALALVPRLTARSARPT</sequence>
<accession>F8K2X9</accession>
<dbReference type="InterPro" id="IPR011701">
    <property type="entry name" value="MFS"/>
</dbReference>
<comment type="subcellular location">
    <subcellularLocation>
        <location evidence="1">Cell membrane</location>
        <topology evidence="1">Multi-pass membrane protein</topology>
    </subcellularLocation>
</comment>
<feature type="transmembrane region" description="Helical" evidence="6">
    <location>
        <begin position="321"/>
        <end position="345"/>
    </location>
</feature>
<feature type="transmembrane region" description="Helical" evidence="6">
    <location>
        <begin position="288"/>
        <end position="315"/>
    </location>
</feature>
<feature type="transmembrane region" description="Helical" evidence="6">
    <location>
        <begin position="98"/>
        <end position="118"/>
    </location>
</feature>
<dbReference type="PROSITE" id="PS50850">
    <property type="entry name" value="MFS"/>
    <property type="match status" value="1"/>
</dbReference>
<feature type="transmembrane region" description="Helical" evidence="6">
    <location>
        <begin position="188"/>
        <end position="207"/>
    </location>
</feature>
<evidence type="ECO:0000256" key="6">
    <source>
        <dbReference type="SAM" id="Phobius"/>
    </source>
</evidence>
<feature type="transmembrane region" description="Helical" evidence="6">
    <location>
        <begin position="219"/>
        <end position="239"/>
    </location>
</feature>
<reference evidence="9" key="1">
    <citation type="submission" date="2011-12" db="EMBL/GenBank/DDBJ databases">
        <title>Complete genome sequence of Streptomyces cattleya strain DSM 46488.</title>
        <authorList>
            <person name="Ou H.-Y."/>
            <person name="Li P."/>
            <person name="Zhao C."/>
            <person name="O'Hagan D."/>
            <person name="Deng Z."/>
        </authorList>
    </citation>
    <scope>NUCLEOTIDE SEQUENCE [LARGE SCALE GENOMIC DNA]</scope>
    <source>
        <strain evidence="9">ATCC 35852 / DSM 46488 / JCM 4925 / NBRC 14057 / NRRL 8057</strain>
    </source>
</reference>
<evidence type="ECO:0000313" key="8">
    <source>
        <dbReference type="EMBL" id="AEW92464.1"/>
    </source>
</evidence>
<dbReference type="Proteomes" id="UP000007842">
    <property type="component" value="Chromosome"/>
</dbReference>
<dbReference type="Gene3D" id="1.20.1720.10">
    <property type="entry name" value="Multidrug resistance protein D"/>
    <property type="match status" value="1"/>
</dbReference>
<dbReference type="EMBL" id="CP003219">
    <property type="protein sequence ID" value="AEW92464.1"/>
    <property type="molecule type" value="Genomic_DNA"/>
</dbReference>
<dbReference type="OrthoDB" id="783189at2"/>
<dbReference type="GO" id="GO:0005886">
    <property type="term" value="C:plasma membrane"/>
    <property type="evidence" value="ECO:0007669"/>
    <property type="project" value="UniProtKB-SubCell"/>
</dbReference>
<feature type="transmembrane region" description="Helical" evidence="6">
    <location>
        <begin position="245"/>
        <end position="267"/>
    </location>
</feature>
<dbReference type="PATRIC" id="fig|1003195.11.peg.1747"/>
<feature type="transmembrane region" description="Helical" evidence="6">
    <location>
        <begin position="384"/>
        <end position="409"/>
    </location>
</feature>
<name>F8K2X9_STREN</name>
<accession>G8WYS3</accession>
<dbReference type="KEGG" id="scy:SCATT_00930"/>
<evidence type="ECO:0000256" key="5">
    <source>
        <dbReference type="ARBA" id="ARBA00023251"/>
    </source>
</evidence>
<feature type="transmembrane region" description="Helical" evidence="6">
    <location>
        <begin position="27"/>
        <end position="47"/>
    </location>
</feature>
<feature type="transmembrane region" description="Helical" evidence="6">
    <location>
        <begin position="67"/>
        <end position="86"/>
    </location>
</feature>
<evidence type="ECO:0000256" key="1">
    <source>
        <dbReference type="ARBA" id="ARBA00004651"/>
    </source>
</evidence>
<dbReference type="RefSeq" id="WP_014140867.1">
    <property type="nucleotide sequence ID" value="NC_016111.1"/>
</dbReference>
<keyword evidence="2 6" id="KW-0812">Transmembrane</keyword>
<dbReference type="CDD" id="cd17321">
    <property type="entry name" value="MFS_MMR_MDR_like"/>
    <property type="match status" value="1"/>
</dbReference>
<evidence type="ECO:0000256" key="3">
    <source>
        <dbReference type="ARBA" id="ARBA00022989"/>
    </source>
</evidence>
<dbReference type="HOGENOM" id="CLU_000960_28_2_11"/>